<name>M9RGI5_9RHOB</name>
<feature type="region of interest" description="Disordered" evidence="3">
    <location>
        <begin position="70"/>
        <end position="92"/>
    </location>
</feature>
<dbReference type="Proteomes" id="UP000004688">
    <property type="component" value="Chromosome"/>
</dbReference>
<organism evidence="4 5">
    <name type="scientific">Octadecabacter arcticus 238</name>
    <dbReference type="NCBI Taxonomy" id="391616"/>
    <lineage>
        <taxon>Bacteria</taxon>
        <taxon>Pseudomonadati</taxon>
        <taxon>Pseudomonadota</taxon>
        <taxon>Alphaproteobacteria</taxon>
        <taxon>Rhodobacterales</taxon>
        <taxon>Roseobacteraceae</taxon>
        <taxon>Octadecabacter</taxon>
    </lineage>
</organism>
<dbReference type="InterPro" id="IPR018511">
    <property type="entry name" value="Hemolysin-typ_Ca-bd_CS"/>
</dbReference>
<dbReference type="PANTHER" id="PTHR38340">
    <property type="entry name" value="S-LAYER PROTEIN"/>
    <property type="match status" value="1"/>
</dbReference>
<dbReference type="InterPro" id="IPR001343">
    <property type="entry name" value="Hemolysn_Ca-bd"/>
</dbReference>
<dbReference type="Gene3D" id="2.150.10.10">
    <property type="entry name" value="Serralysin-like metalloprotease, C-terminal"/>
    <property type="match status" value="2"/>
</dbReference>
<dbReference type="STRING" id="391616.OA238_c11360"/>
<dbReference type="PROSITE" id="PS00330">
    <property type="entry name" value="HEMOLYSIN_CALCIUM"/>
    <property type="match status" value="2"/>
</dbReference>
<dbReference type="RefSeq" id="WP_015494528.1">
    <property type="nucleotide sequence ID" value="NC_020908.1"/>
</dbReference>
<gene>
    <name evidence="4" type="ORF">OA238_c11360</name>
</gene>
<reference evidence="4 5" key="1">
    <citation type="journal article" date="2013" name="PLoS ONE">
        <title>Poles Apart: Arctic and Antarctic Octadecabacter strains Share High Genome Plasticity and a New Type of Xanthorhodopsin.</title>
        <authorList>
            <person name="Vollmers J."/>
            <person name="Voget S."/>
            <person name="Dietrich S."/>
            <person name="Gollnow K."/>
            <person name="Smits M."/>
            <person name="Meyer K."/>
            <person name="Brinkhoff T."/>
            <person name="Simon M."/>
            <person name="Daniel R."/>
        </authorList>
    </citation>
    <scope>NUCLEOTIDE SEQUENCE [LARGE SCALE GENOMIC DNA]</scope>
    <source>
        <strain evidence="4 5">238</strain>
    </source>
</reference>
<accession>M9RGI5</accession>
<dbReference type="eggNOG" id="COG2931">
    <property type="taxonomic scope" value="Bacteria"/>
</dbReference>
<dbReference type="PANTHER" id="PTHR38340:SF1">
    <property type="entry name" value="S-LAYER PROTEIN"/>
    <property type="match status" value="1"/>
</dbReference>
<dbReference type="Pfam" id="PF00353">
    <property type="entry name" value="HemolysinCabind"/>
    <property type="match status" value="2"/>
</dbReference>
<dbReference type="HOGENOM" id="CLU_1101954_0_0_5"/>
<dbReference type="InterPro" id="IPR050557">
    <property type="entry name" value="RTX_toxin/Mannuronan_C5-epim"/>
</dbReference>
<dbReference type="EMBL" id="CP003742">
    <property type="protein sequence ID" value="AGI71317.1"/>
    <property type="molecule type" value="Genomic_DNA"/>
</dbReference>
<sequence length="252" mass="26356">MMTYEMAMLMNWLLVASGLLASDLFSDLFTSSSNDASDDDVDVEPIRELTLLGLGDNTFVGTDADDSVLGQAGNDTISGEGGADDIEGNTGDDFISGGSGNDILAGGSDTDKIFGGDGDDILSSDRLDEDADWSRGEDEILHGGAGDDQLYFSDGDEAIGGTGADTFGMIFSDEGSAQISDFNPEEDNVVLYVDDLSEETSLIISYFTDEDAGNTTVSLDGTPTLVFDGVFTPEQLAVTLADTDSNDFSTAP</sequence>
<evidence type="ECO:0000313" key="5">
    <source>
        <dbReference type="Proteomes" id="UP000004688"/>
    </source>
</evidence>
<dbReference type="GO" id="GO:0005576">
    <property type="term" value="C:extracellular region"/>
    <property type="evidence" value="ECO:0007669"/>
    <property type="project" value="UniProtKB-SubCell"/>
</dbReference>
<protein>
    <submittedName>
        <fullName evidence="4">Uncharacterized protein</fullName>
    </submittedName>
</protein>
<dbReference type="KEGG" id="oar:OA238_c11360"/>
<dbReference type="PRINTS" id="PR00313">
    <property type="entry name" value="CABNDNGRPT"/>
</dbReference>
<evidence type="ECO:0000313" key="4">
    <source>
        <dbReference type="EMBL" id="AGI71317.1"/>
    </source>
</evidence>
<evidence type="ECO:0000256" key="3">
    <source>
        <dbReference type="SAM" id="MobiDB-lite"/>
    </source>
</evidence>
<dbReference type="GO" id="GO:0005509">
    <property type="term" value="F:calcium ion binding"/>
    <property type="evidence" value="ECO:0007669"/>
    <property type="project" value="InterPro"/>
</dbReference>
<comment type="subcellular location">
    <subcellularLocation>
        <location evidence="1">Secreted</location>
    </subcellularLocation>
</comment>
<evidence type="ECO:0000256" key="2">
    <source>
        <dbReference type="ARBA" id="ARBA00022525"/>
    </source>
</evidence>
<proteinExistence type="predicted"/>
<keyword evidence="5" id="KW-1185">Reference proteome</keyword>
<dbReference type="AlphaFoldDB" id="M9RGI5"/>
<keyword evidence="2" id="KW-0964">Secreted</keyword>
<dbReference type="SUPFAM" id="SSF51120">
    <property type="entry name" value="beta-Roll"/>
    <property type="match status" value="1"/>
</dbReference>
<dbReference type="InterPro" id="IPR011049">
    <property type="entry name" value="Serralysin-like_metalloprot_C"/>
</dbReference>
<evidence type="ECO:0000256" key="1">
    <source>
        <dbReference type="ARBA" id="ARBA00004613"/>
    </source>
</evidence>